<dbReference type="InterPro" id="IPR036390">
    <property type="entry name" value="WH_DNA-bd_sf"/>
</dbReference>
<dbReference type="CDD" id="cd18873">
    <property type="entry name" value="NUDIX_NadM_like"/>
    <property type="match status" value="1"/>
</dbReference>
<dbReference type="PANTHER" id="PTHR43736:SF4">
    <property type="entry name" value="SLR1690 PROTEIN"/>
    <property type="match status" value="1"/>
</dbReference>
<organism evidence="2 3">
    <name type="scientific">Marivirga salinarum</name>
    <dbReference type="NCBI Taxonomy" id="3059078"/>
    <lineage>
        <taxon>Bacteria</taxon>
        <taxon>Pseudomonadati</taxon>
        <taxon>Bacteroidota</taxon>
        <taxon>Cytophagia</taxon>
        <taxon>Cytophagales</taxon>
        <taxon>Marivirgaceae</taxon>
        <taxon>Marivirga</taxon>
    </lineage>
</organism>
<evidence type="ECO:0000259" key="1">
    <source>
        <dbReference type="Pfam" id="PF21906"/>
    </source>
</evidence>
<dbReference type="KEGG" id="msaa:QYS49_36770"/>
<dbReference type="Gene3D" id="3.90.79.10">
    <property type="entry name" value="Nucleoside Triphosphate Pyrophosphohydrolase"/>
    <property type="match status" value="1"/>
</dbReference>
<accession>A0AA51RAC6</accession>
<dbReference type="PANTHER" id="PTHR43736">
    <property type="entry name" value="ADP-RIBOSE PYROPHOSPHATASE"/>
    <property type="match status" value="1"/>
</dbReference>
<dbReference type="SUPFAM" id="SSF46785">
    <property type="entry name" value="Winged helix' DNA-binding domain"/>
    <property type="match status" value="1"/>
</dbReference>
<keyword evidence="3" id="KW-1185">Reference proteome</keyword>
<dbReference type="InterPro" id="IPR036388">
    <property type="entry name" value="WH-like_DNA-bd_sf"/>
</dbReference>
<gene>
    <name evidence="2" type="ORF">QYS49_36770</name>
</gene>
<keyword evidence="2" id="KW-0378">Hydrolase</keyword>
<reference evidence="2 3" key="1">
    <citation type="submission" date="2023-08" db="EMBL/GenBank/DDBJ databases">
        <title>Comparative genomics and taxonomic characterization of three novel marine species of genus Marivirga.</title>
        <authorList>
            <person name="Muhammad N."/>
            <person name="Kim S.-G."/>
        </authorList>
    </citation>
    <scope>NUCLEOTIDE SEQUENCE [LARGE SCALE GENOMIC DNA]</scope>
    <source>
        <strain evidence="2 3">BDSF4-3</strain>
    </source>
</reference>
<protein>
    <submittedName>
        <fullName evidence="2">NUDIX hydrolase</fullName>
    </submittedName>
</protein>
<dbReference type="Pfam" id="PF21906">
    <property type="entry name" value="WHD_NrtR"/>
    <property type="match status" value="1"/>
</dbReference>
<sequence length="247" mass="29049">MDFSNFLHSVSIDCVVFGFHQNELKVLLLKLKHLDLWALPGGFIKNNQSASLAADVVLKDRTGLENIYQQQFHVFTNPDRSNTHHIEHLIKKEVLDKDSLAWFQNRFISIGFYALVEYSKVNKPKPDFISEKCEWVSIDKLPDLMLDHQEIINEAYKKLQQDLYQKPIGINLLPEKFTMPEFQALYETILQKKIDRRNFRRKMLSLDILIDTNEKRMGSSNRAPIVYKFHKSNYHKVLEDGFNANFF</sequence>
<evidence type="ECO:0000313" key="2">
    <source>
        <dbReference type="EMBL" id="WMN10996.1"/>
    </source>
</evidence>
<dbReference type="Gene3D" id="1.10.10.10">
    <property type="entry name" value="Winged helix-like DNA-binding domain superfamily/Winged helix DNA-binding domain"/>
    <property type="match status" value="1"/>
</dbReference>
<dbReference type="GO" id="GO:0016787">
    <property type="term" value="F:hydrolase activity"/>
    <property type="evidence" value="ECO:0007669"/>
    <property type="project" value="UniProtKB-KW"/>
</dbReference>
<dbReference type="InterPro" id="IPR015797">
    <property type="entry name" value="NUDIX_hydrolase-like_dom_sf"/>
</dbReference>
<dbReference type="EMBL" id="CP129971">
    <property type="protein sequence ID" value="WMN10996.1"/>
    <property type="molecule type" value="Genomic_DNA"/>
</dbReference>
<name>A0AA51RAC6_9BACT</name>
<proteinExistence type="predicted"/>
<dbReference type="RefSeq" id="WP_308347666.1">
    <property type="nucleotide sequence ID" value="NZ_CP129971.1"/>
</dbReference>
<evidence type="ECO:0000313" key="3">
    <source>
        <dbReference type="Proteomes" id="UP001230496"/>
    </source>
</evidence>
<dbReference type="SUPFAM" id="SSF55811">
    <property type="entry name" value="Nudix"/>
    <property type="match status" value="1"/>
</dbReference>
<dbReference type="AlphaFoldDB" id="A0AA51RAC6"/>
<dbReference type="InterPro" id="IPR054105">
    <property type="entry name" value="WHD_NrtR"/>
</dbReference>
<feature type="domain" description="NrtR DNA-binding winged helix" evidence="1">
    <location>
        <begin position="169"/>
        <end position="229"/>
    </location>
</feature>
<dbReference type="Proteomes" id="UP001230496">
    <property type="component" value="Chromosome"/>
</dbReference>